<dbReference type="GO" id="GO:0008080">
    <property type="term" value="F:N-acetyltransferase activity"/>
    <property type="evidence" value="ECO:0007669"/>
    <property type="project" value="TreeGrafter"/>
</dbReference>
<evidence type="ECO:0000259" key="1">
    <source>
        <dbReference type="PROSITE" id="PS51186"/>
    </source>
</evidence>
<gene>
    <name evidence="2" type="ORF">Aory04_000633600</name>
    <name evidence="3" type="ORF">OAory_01042630</name>
</gene>
<evidence type="ECO:0000313" key="4">
    <source>
        <dbReference type="Proteomes" id="UP000190312"/>
    </source>
</evidence>
<dbReference type="InterPro" id="IPR039143">
    <property type="entry name" value="GNPNAT1-like"/>
</dbReference>
<dbReference type="PANTHER" id="PTHR13355:SF23">
    <property type="entry name" value="FAMILY N-ACETYLTRANSFERASE, PUTATIVE (AFU_ORTHOLOGUE AFUA_3G00870)-RELATED"/>
    <property type="match status" value="1"/>
</dbReference>
<dbReference type="PROSITE" id="PS51186">
    <property type="entry name" value="GNAT"/>
    <property type="match status" value="1"/>
</dbReference>
<organism evidence="3 4">
    <name type="scientific">Aspergillus oryzae</name>
    <name type="common">Yellow koji mold</name>
    <dbReference type="NCBI Taxonomy" id="5062"/>
    <lineage>
        <taxon>Eukaryota</taxon>
        <taxon>Fungi</taxon>
        <taxon>Dikarya</taxon>
        <taxon>Ascomycota</taxon>
        <taxon>Pezizomycotina</taxon>
        <taxon>Eurotiomycetes</taxon>
        <taxon>Eurotiomycetidae</taxon>
        <taxon>Eurotiales</taxon>
        <taxon>Aspergillaceae</taxon>
        <taxon>Aspergillus</taxon>
        <taxon>Aspergillus subgen. Circumdati</taxon>
    </lineage>
</organism>
<dbReference type="Proteomes" id="UP001165205">
    <property type="component" value="Unassembled WGS sequence"/>
</dbReference>
<sequence>MSKTPTLPPGYTLRQGYPSVRDYIHLRSASGLSPHSAAQAEAAMRGSWYGCYITYNQISEPDNKNIDLSRSNNTTSDELIVGMGRVIGDGGWYFHIADMAVLPDHQRKGLGDAILKNLMSRIRSLAPPPERAADGRLMGTYVSLFADVAGRKLYARNGFVDSMPHSMGMVQLLDRESALDGGVSGS</sequence>
<feature type="domain" description="N-acetyltransferase" evidence="1">
    <location>
        <begin position="24"/>
        <end position="174"/>
    </location>
</feature>
<dbReference type="Proteomes" id="UP000190312">
    <property type="component" value="Unassembled WGS sequence"/>
</dbReference>
<dbReference type="CDD" id="cd04301">
    <property type="entry name" value="NAT_SF"/>
    <property type="match status" value="1"/>
</dbReference>
<dbReference type="UniPathway" id="UPA00113">
    <property type="reaction ID" value="UER00529"/>
</dbReference>
<dbReference type="OrthoDB" id="2744543at2759"/>
<dbReference type="EMBL" id="BSYA01000068">
    <property type="protein sequence ID" value="GMG30231.1"/>
    <property type="molecule type" value="Genomic_DNA"/>
</dbReference>
<dbReference type="InterPro" id="IPR016181">
    <property type="entry name" value="Acyl_CoA_acyltransferase"/>
</dbReference>
<comment type="caution">
    <text evidence="3">The sequence shown here is derived from an EMBL/GenBank/DDBJ whole genome shotgun (WGS) entry which is preliminary data.</text>
</comment>
<keyword evidence="3" id="KW-0808">Transferase</keyword>
<reference evidence="3 4" key="1">
    <citation type="submission" date="2016-10" db="EMBL/GenBank/DDBJ databases">
        <title>Genome sequencing of Aspergillus oryzae BCC7051.</title>
        <authorList>
            <person name="Thammarongtham C."/>
            <person name="Vorapreeda T."/>
            <person name="Nookaew I."/>
            <person name="Srisuk T."/>
            <person name="Land M."/>
            <person name="Jeennor S."/>
            <person name="Laoteng K."/>
        </authorList>
    </citation>
    <scope>NUCLEOTIDE SEQUENCE [LARGE SCALE GENOMIC DNA]</scope>
    <source>
        <strain evidence="3 4">BCC7051</strain>
    </source>
</reference>
<name>A0A1S9DF99_ASPOZ</name>
<dbReference type="AlphaFoldDB" id="A0A1S9DF99"/>
<dbReference type="Gene3D" id="3.40.630.30">
    <property type="match status" value="1"/>
</dbReference>
<proteinExistence type="predicted"/>
<dbReference type="InterPro" id="IPR000182">
    <property type="entry name" value="GNAT_dom"/>
</dbReference>
<dbReference type="GO" id="GO:0006048">
    <property type="term" value="P:UDP-N-acetylglucosamine biosynthetic process"/>
    <property type="evidence" value="ECO:0007669"/>
    <property type="project" value="UniProtKB-UniPathway"/>
</dbReference>
<evidence type="ECO:0000313" key="3">
    <source>
        <dbReference type="EMBL" id="OOO07763.1"/>
    </source>
</evidence>
<reference evidence="2" key="2">
    <citation type="submission" date="2023-04" db="EMBL/GenBank/DDBJ databases">
        <title>Aspergillus oryzae NBRC 4228.</title>
        <authorList>
            <person name="Ichikawa N."/>
            <person name="Sato H."/>
            <person name="Tonouchi N."/>
        </authorList>
    </citation>
    <scope>NUCLEOTIDE SEQUENCE</scope>
    <source>
        <strain evidence="2">NBRC 4228</strain>
    </source>
</reference>
<protein>
    <submittedName>
        <fullName evidence="3">GCN5-related N-acetyltransferase</fullName>
    </submittedName>
    <submittedName>
        <fullName evidence="2">Unnamed protein product</fullName>
    </submittedName>
</protein>
<dbReference type="SUPFAM" id="SSF55729">
    <property type="entry name" value="Acyl-CoA N-acyltransferases (Nat)"/>
    <property type="match status" value="1"/>
</dbReference>
<accession>A0A1S9DF99</accession>
<dbReference type="EMBL" id="MKZY01000006">
    <property type="protein sequence ID" value="OOO07763.1"/>
    <property type="molecule type" value="Genomic_DNA"/>
</dbReference>
<evidence type="ECO:0000313" key="2">
    <source>
        <dbReference type="EMBL" id="GMG30231.1"/>
    </source>
</evidence>
<dbReference type="PANTHER" id="PTHR13355">
    <property type="entry name" value="GLUCOSAMINE 6-PHOSPHATE N-ACETYLTRANSFERASE"/>
    <property type="match status" value="1"/>
</dbReference>
<dbReference type="Pfam" id="PF13508">
    <property type="entry name" value="Acetyltransf_7"/>
    <property type="match status" value="1"/>
</dbReference>